<dbReference type="InterPro" id="IPR013154">
    <property type="entry name" value="ADH-like_N"/>
</dbReference>
<name>A0A0S4QKP6_9ACTN</name>
<keyword evidence="6" id="KW-0560">Oxidoreductase</keyword>
<sequence length="349" mass="35497">MPAYRLTDWLQQPTLVDITVPRPGPGEVLVRVAGNGLCHSDLTMHQIPAEIGATLGWRVPFTLGHEIAGWIADAGDEAAAATAAPGTPVALVSPASCGRCRYCLRGLDSACPDGLAGRGYGRDGGLAPYVIAPAGRGVVPLTTLDPVEAAPLTDAGATSYHAVRRALPRLGPGSWAVVLGAGGLGAFAIQHLKALSAAQVVAVDRSAGRRALARELGADEAIDGITADTTPDLADVCGAQAADVVLDFVGTDASIATGLRALAPAGAFGLVGAAGGTLRRGWYGTLPREAEIFTFQGSTIADLQDVIALAEAGRIRPLVDRFSLADIDEAYAALAAGALHGRAVVIPPT</sequence>
<comment type="catalytic activity">
    <reaction evidence="7">
        <text>a secondary alcohol + NAD(+) = a ketone + NADH + H(+)</text>
        <dbReference type="Rhea" id="RHEA:10740"/>
        <dbReference type="ChEBI" id="CHEBI:15378"/>
        <dbReference type="ChEBI" id="CHEBI:17087"/>
        <dbReference type="ChEBI" id="CHEBI:35681"/>
        <dbReference type="ChEBI" id="CHEBI:57540"/>
        <dbReference type="ChEBI" id="CHEBI:57945"/>
        <dbReference type="EC" id="1.1.1.1"/>
    </reaction>
</comment>
<dbReference type="EMBL" id="FAOZ01000006">
    <property type="protein sequence ID" value="CUU56013.1"/>
    <property type="molecule type" value="Genomic_DNA"/>
</dbReference>
<comment type="cofactor">
    <cofactor evidence="1 9">
        <name>Zn(2+)</name>
        <dbReference type="ChEBI" id="CHEBI:29105"/>
    </cofactor>
</comment>
<dbReference type="Gene3D" id="3.90.180.10">
    <property type="entry name" value="Medium-chain alcohol dehydrogenases, catalytic domain"/>
    <property type="match status" value="1"/>
</dbReference>
<keyword evidence="12" id="KW-1185">Reference proteome</keyword>
<evidence type="ECO:0000313" key="12">
    <source>
        <dbReference type="Proteomes" id="UP000198802"/>
    </source>
</evidence>
<comment type="catalytic activity">
    <reaction evidence="8">
        <text>a primary alcohol + NAD(+) = an aldehyde + NADH + H(+)</text>
        <dbReference type="Rhea" id="RHEA:10736"/>
        <dbReference type="ChEBI" id="CHEBI:15378"/>
        <dbReference type="ChEBI" id="CHEBI:15734"/>
        <dbReference type="ChEBI" id="CHEBI:17478"/>
        <dbReference type="ChEBI" id="CHEBI:57540"/>
        <dbReference type="ChEBI" id="CHEBI:57945"/>
        <dbReference type="EC" id="1.1.1.1"/>
    </reaction>
</comment>
<dbReference type="InterPro" id="IPR002328">
    <property type="entry name" value="ADH_Zn_CS"/>
</dbReference>
<keyword evidence="5 9" id="KW-0862">Zinc</keyword>
<dbReference type="GO" id="GO:0008270">
    <property type="term" value="F:zinc ion binding"/>
    <property type="evidence" value="ECO:0007669"/>
    <property type="project" value="InterPro"/>
</dbReference>
<evidence type="ECO:0000256" key="7">
    <source>
        <dbReference type="ARBA" id="ARBA00049164"/>
    </source>
</evidence>
<evidence type="ECO:0000256" key="3">
    <source>
        <dbReference type="ARBA" id="ARBA00013190"/>
    </source>
</evidence>
<evidence type="ECO:0000256" key="2">
    <source>
        <dbReference type="ARBA" id="ARBA00008072"/>
    </source>
</evidence>
<evidence type="ECO:0000313" key="11">
    <source>
        <dbReference type="EMBL" id="CUU56013.1"/>
    </source>
</evidence>
<evidence type="ECO:0000256" key="6">
    <source>
        <dbReference type="ARBA" id="ARBA00023002"/>
    </source>
</evidence>
<feature type="domain" description="Enoyl reductase (ER)" evidence="10">
    <location>
        <begin position="8"/>
        <end position="345"/>
    </location>
</feature>
<proteinExistence type="inferred from homology"/>
<dbReference type="SUPFAM" id="SSF50129">
    <property type="entry name" value="GroES-like"/>
    <property type="match status" value="1"/>
</dbReference>
<dbReference type="Proteomes" id="UP000198802">
    <property type="component" value="Unassembled WGS sequence"/>
</dbReference>
<dbReference type="PROSITE" id="PS00059">
    <property type="entry name" value="ADH_ZINC"/>
    <property type="match status" value="1"/>
</dbReference>
<dbReference type="AlphaFoldDB" id="A0A0S4QKP6"/>
<comment type="similarity">
    <text evidence="2 9">Belongs to the zinc-containing alcohol dehydrogenase family.</text>
</comment>
<dbReference type="SUPFAM" id="SSF51735">
    <property type="entry name" value="NAD(P)-binding Rossmann-fold domains"/>
    <property type="match status" value="1"/>
</dbReference>
<keyword evidence="4 9" id="KW-0479">Metal-binding</keyword>
<evidence type="ECO:0000256" key="1">
    <source>
        <dbReference type="ARBA" id="ARBA00001947"/>
    </source>
</evidence>
<dbReference type="InterPro" id="IPR013149">
    <property type="entry name" value="ADH-like_C"/>
</dbReference>
<dbReference type="InterPro" id="IPR036291">
    <property type="entry name" value="NAD(P)-bd_dom_sf"/>
</dbReference>
<dbReference type="GO" id="GO:0004022">
    <property type="term" value="F:alcohol dehydrogenase (NAD+) activity"/>
    <property type="evidence" value="ECO:0007669"/>
    <property type="project" value="UniProtKB-EC"/>
</dbReference>
<organism evidence="11 12">
    <name type="scientific">Parafrankia irregularis</name>
    <dbReference type="NCBI Taxonomy" id="795642"/>
    <lineage>
        <taxon>Bacteria</taxon>
        <taxon>Bacillati</taxon>
        <taxon>Actinomycetota</taxon>
        <taxon>Actinomycetes</taxon>
        <taxon>Frankiales</taxon>
        <taxon>Frankiaceae</taxon>
        <taxon>Parafrankia</taxon>
    </lineage>
</organism>
<dbReference type="PANTHER" id="PTHR42940">
    <property type="entry name" value="ALCOHOL DEHYDROGENASE 1-RELATED"/>
    <property type="match status" value="1"/>
</dbReference>
<evidence type="ECO:0000256" key="9">
    <source>
        <dbReference type="RuleBase" id="RU361277"/>
    </source>
</evidence>
<evidence type="ECO:0000256" key="5">
    <source>
        <dbReference type="ARBA" id="ARBA00022833"/>
    </source>
</evidence>
<accession>A0A0S4QKP6</accession>
<gene>
    <name evidence="11" type="ORF">Ga0074812_106268</name>
</gene>
<dbReference type="InterPro" id="IPR011032">
    <property type="entry name" value="GroES-like_sf"/>
</dbReference>
<dbReference type="InterPro" id="IPR020843">
    <property type="entry name" value="ER"/>
</dbReference>
<dbReference type="PANTHER" id="PTHR42940:SF8">
    <property type="entry name" value="VACUOLAR PROTEIN SORTING-ASSOCIATED PROTEIN 11"/>
    <property type="match status" value="1"/>
</dbReference>
<dbReference type="EC" id="1.1.1.1" evidence="3"/>
<dbReference type="Gene3D" id="3.40.50.720">
    <property type="entry name" value="NAD(P)-binding Rossmann-like Domain"/>
    <property type="match status" value="1"/>
</dbReference>
<dbReference type="SMART" id="SM00829">
    <property type="entry name" value="PKS_ER"/>
    <property type="match status" value="1"/>
</dbReference>
<evidence type="ECO:0000256" key="8">
    <source>
        <dbReference type="ARBA" id="ARBA00049243"/>
    </source>
</evidence>
<dbReference type="Pfam" id="PF08240">
    <property type="entry name" value="ADH_N"/>
    <property type="match status" value="1"/>
</dbReference>
<protein>
    <recommendedName>
        <fullName evidence="3">alcohol dehydrogenase</fullName>
        <ecNumber evidence="3">1.1.1.1</ecNumber>
    </recommendedName>
</protein>
<reference evidence="12" key="1">
    <citation type="submission" date="2015-11" db="EMBL/GenBank/DDBJ databases">
        <authorList>
            <person name="Varghese N."/>
        </authorList>
    </citation>
    <scope>NUCLEOTIDE SEQUENCE [LARGE SCALE GENOMIC DNA]</scope>
    <source>
        <strain evidence="12">DSM 45899</strain>
    </source>
</reference>
<evidence type="ECO:0000256" key="4">
    <source>
        <dbReference type="ARBA" id="ARBA00022723"/>
    </source>
</evidence>
<evidence type="ECO:0000259" key="10">
    <source>
        <dbReference type="SMART" id="SM00829"/>
    </source>
</evidence>
<dbReference type="Pfam" id="PF00107">
    <property type="entry name" value="ADH_zinc_N"/>
    <property type="match status" value="1"/>
</dbReference>